<gene>
    <name evidence="9" type="primary">BOK</name>
</gene>
<dbReference type="InterPro" id="IPR002475">
    <property type="entry name" value="Bcl2-like"/>
</dbReference>
<keyword evidence="6 7" id="KW-0472">Membrane</keyword>
<dbReference type="EMBL" id="HAAD01000354">
    <property type="protein sequence ID" value="CDG66586.1"/>
    <property type="molecule type" value="mRNA"/>
</dbReference>
<feature type="transmembrane region" description="Helical" evidence="7">
    <location>
        <begin position="237"/>
        <end position="256"/>
    </location>
</feature>
<comment type="similarity">
    <text evidence="2">Belongs to the Bcl-2 family.</text>
</comment>
<comment type="subcellular location">
    <subcellularLocation>
        <location evidence="1">Membrane</location>
        <topology evidence="1">Single-pass membrane protein</topology>
    </subcellularLocation>
</comment>
<evidence type="ECO:0000256" key="1">
    <source>
        <dbReference type="ARBA" id="ARBA00004167"/>
    </source>
</evidence>
<evidence type="ECO:0000256" key="6">
    <source>
        <dbReference type="ARBA" id="ARBA00023136"/>
    </source>
</evidence>
<evidence type="ECO:0000259" key="8">
    <source>
        <dbReference type="SMART" id="SM00337"/>
    </source>
</evidence>
<proteinExistence type="evidence at transcript level"/>
<evidence type="ECO:0000256" key="7">
    <source>
        <dbReference type="SAM" id="Phobius"/>
    </source>
</evidence>
<dbReference type="SUPFAM" id="SSF56854">
    <property type="entry name" value="Bcl-2 inhibitors of programmed cell death"/>
    <property type="match status" value="1"/>
</dbReference>
<reference evidence="9" key="1">
    <citation type="journal article" date="2013" name="Genome Biol. Evol.">
        <title>Punctuated emergences of genetic and phenotypic innovations in eumetazoan, bilaterian, euteleostome, and hominidae ancestors.</title>
        <authorList>
            <person name="Wenger Y."/>
            <person name="Galliot B."/>
        </authorList>
    </citation>
    <scope>NUCLEOTIDE SEQUENCE</scope>
    <source>
        <tissue evidence="9">Whole animals</tissue>
    </source>
</reference>
<dbReference type="PRINTS" id="PR01862">
    <property type="entry name" value="BCL2FAMILY"/>
</dbReference>
<dbReference type="GO" id="GO:0051400">
    <property type="term" value="F:BH domain binding"/>
    <property type="evidence" value="ECO:0007669"/>
    <property type="project" value="TreeGrafter"/>
</dbReference>
<dbReference type="GO" id="GO:0005741">
    <property type="term" value="C:mitochondrial outer membrane"/>
    <property type="evidence" value="ECO:0007669"/>
    <property type="project" value="TreeGrafter"/>
</dbReference>
<dbReference type="KEGG" id="hmg:105850921"/>
<feature type="transmembrane region" description="Helical" evidence="7">
    <location>
        <begin position="142"/>
        <end position="162"/>
    </location>
</feature>
<evidence type="ECO:0000256" key="4">
    <source>
        <dbReference type="ARBA" id="ARBA00022703"/>
    </source>
</evidence>
<accession>T2M3H9</accession>
<organism evidence="9">
    <name type="scientific">Hydra vulgaris</name>
    <name type="common">Hydra</name>
    <name type="synonym">Hydra attenuata</name>
    <dbReference type="NCBI Taxonomy" id="6087"/>
    <lineage>
        <taxon>Eukaryota</taxon>
        <taxon>Metazoa</taxon>
        <taxon>Cnidaria</taxon>
        <taxon>Hydrozoa</taxon>
        <taxon>Hydroidolina</taxon>
        <taxon>Anthoathecata</taxon>
        <taxon>Aplanulata</taxon>
        <taxon>Hydridae</taxon>
        <taxon>Hydra</taxon>
    </lineage>
</organism>
<dbReference type="InterPro" id="IPR036834">
    <property type="entry name" value="Bcl-2-like_sf"/>
</dbReference>
<dbReference type="GeneID" id="105850921"/>
<dbReference type="Pfam" id="PF00452">
    <property type="entry name" value="Bcl-2"/>
    <property type="match status" value="1"/>
</dbReference>
<sequence length="265" mass="31374">MISNGENNESKTLIKALSLWQTKSLKPTKKCPREESITMLFGKPISKVVPNSIEDITITSQKLCEDYIEARLGRSGIKEYNDSCQNAEELYDVVKNMGLILEMKYPKLFNKISVHLNLNYESEIVVWDSFNKFGTQLFSESITWAKIIAFFAFTGGLALDVMRHRKNDLIGRIIYWFSVFVNKKLSIWIQTQGGWKSIVDHFTAGNENNYQQDERETRFKWLLEYIEDRRWFQDHRYLILVVFLFIFTNLSILLYYKMCQHFFKY</sequence>
<dbReference type="SMART" id="SM00337">
    <property type="entry name" value="BCL"/>
    <property type="match status" value="1"/>
</dbReference>
<dbReference type="GO" id="GO:0042981">
    <property type="term" value="P:regulation of apoptotic process"/>
    <property type="evidence" value="ECO:0007669"/>
    <property type="project" value="InterPro"/>
</dbReference>
<dbReference type="Gene3D" id="1.10.437.10">
    <property type="entry name" value="Blc2-like"/>
    <property type="match status" value="1"/>
</dbReference>
<dbReference type="GO" id="GO:0008630">
    <property type="term" value="P:intrinsic apoptotic signaling pathway in response to DNA damage"/>
    <property type="evidence" value="ECO:0007669"/>
    <property type="project" value="TreeGrafter"/>
</dbReference>
<evidence type="ECO:0000256" key="5">
    <source>
        <dbReference type="ARBA" id="ARBA00022989"/>
    </source>
</evidence>
<keyword evidence="5 7" id="KW-1133">Transmembrane helix</keyword>
<dbReference type="PANTHER" id="PTHR11256">
    <property type="entry name" value="BCL-2 RELATED"/>
    <property type="match status" value="1"/>
</dbReference>
<dbReference type="InterPro" id="IPR046371">
    <property type="entry name" value="Bcl-2_BH1-3"/>
</dbReference>
<name>T2M3H9_HYDVU</name>
<evidence type="ECO:0000313" key="9">
    <source>
        <dbReference type="EMBL" id="CDG66586.1"/>
    </source>
</evidence>
<dbReference type="AlphaFoldDB" id="T2M3H9"/>
<dbReference type="OMA" id="FSESITW"/>
<dbReference type="GO" id="GO:0001836">
    <property type="term" value="P:release of cytochrome c from mitochondria"/>
    <property type="evidence" value="ECO:0007669"/>
    <property type="project" value="TreeGrafter"/>
</dbReference>
<dbReference type="CDD" id="cd06845">
    <property type="entry name" value="Bcl-2_like"/>
    <property type="match status" value="1"/>
</dbReference>
<evidence type="ECO:0000256" key="3">
    <source>
        <dbReference type="ARBA" id="ARBA00022692"/>
    </source>
</evidence>
<protein>
    <submittedName>
        <fullName evidence="9">Bcl-2-related ovarian killer protein</fullName>
    </submittedName>
</protein>
<keyword evidence="4" id="KW-0053">Apoptosis</keyword>
<feature type="domain" description="Bcl-2 Bcl-2 homology region 1-3" evidence="8">
    <location>
        <begin position="94"/>
        <end position="195"/>
    </location>
</feature>
<evidence type="ECO:0000256" key="2">
    <source>
        <dbReference type="ARBA" id="ARBA00009458"/>
    </source>
</evidence>
<dbReference type="GO" id="GO:0097192">
    <property type="term" value="P:extrinsic apoptotic signaling pathway in absence of ligand"/>
    <property type="evidence" value="ECO:0007669"/>
    <property type="project" value="TreeGrafter"/>
</dbReference>
<dbReference type="PROSITE" id="PS50062">
    <property type="entry name" value="BCL2_FAMILY"/>
    <property type="match status" value="1"/>
</dbReference>
<dbReference type="PANTHER" id="PTHR11256:SF48">
    <property type="entry name" value="BCL-2-RELATED OVARIAN KILLER PROTEIN"/>
    <property type="match status" value="1"/>
</dbReference>
<dbReference type="OrthoDB" id="5947850at2759"/>
<keyword evidence="3 7" id="KW-0812">Transmembrane</keyword>
<dbReference type="InterPro" id="IPR026298">
    <property type="entry name" value="Bcl-2_fam"/>
</dbReference>